<evidence type="ECO:0000313" key="3">
    <source>
        <dbReference type="Proteomes" id="UP000054623"/>
    </source>
</evidence>
<protein>
    <recommendedName>
        <fullName evidence="1">CD-NTase-associated protein 12/Pycsar effector protein TIR domain-containing protein</fullName>
    </recommendedName>
</protein>
<name>A0A0W1JJ81_DESHA</name>
<sequence length="159" mass="18282">MVIHLKGGQSMNIFLGSSSSQKAKDDMLKIAMLIEEEGHTPFPWNKEGLFPLGEYPAESLRNICQQVDAAILIFHEDDMTWYRNNYVLKPRDNVVYEYGLFEGHLGPKRTIICRRGTPKLASDLEGITYCDLDKEYRAQSELIKWLRFLGPLDGIQKLM</sequence>
<reference evidence="2 3" key="1">
    <citation type="submission" date="2015-12" db="EMBL/GenBank/DDBJ databases">
        <title>Draft Genome Sequence of Desulfitobacterium hafniense Strain DH, a Sulfate-reducing Bacterium Isolated from Paddy Soils.</title>
        <authorList>
            <person name="Bao P."/>
            <person name="Zhang X."/>
            <person name="Li G."/>
        </authorList>
    </citation>
    <scope>NUCLEOTIDE SEQUENCE [LARGE SCALE GENOMIC DNA]</scope>
    <source>
        <strain evidence="2 3">DH</strain>
    </source>
</reference>
<evidence type="ECO:0000313" key="2">
    <source>
        <dbReference type="EMBL" id="KTE91841.1"/>
    </source>
</evidence>
<proteinExistence type="predicted"/>
<evidence type="ECO:0000259" key="1">
    <source>
        <dbReference type="Pfam" id="PF10137"/>
    </source>
</evidence>
<dbReference type="EMBL" id="LOCK01000018">
    <property type="protein sequence ID" value="KTE91841.1"/>
    <property type="molecule type" value="Genomic_DNA"/>
</dbReference>
<dbReference type="Pfam" id="PF10137">
    <property type="entry name" value="CAP12-PCTIR_TIR"/>
    <property type="match status" value="1"/>
</dbReference>
<dbReference type="GO" id="GO:0050135">
    <property type="term" value="F:NADP+ nucleosidase activity"/>
    <property type="evidence" value="ECO:0007669"/>
    <property type="project" value="InterPro"/>
</dbReference>
<dbReference type="Proteomes" id="UP000054623">
    <property type="component" value="Unassembled WGS sequence"/>
</dbReference>
<feature type="domain" description="CD-NTase-associated protein 12/Pycsar effector protein TIR" evidence="1">
    <location>
        <begin position="12"/>
        <end position="133"/>
    </location>
</feature>
<dbReference type="InterPro" id="IPR019302">
    <property type="entry name" value="CAP12/PCTIR_TIR_dom"/>
</dbReference>
<accession>A0A0W1JJ81</accession>
<organism evidence="2 3">
    <name type="scientific">Desulfitobacterium hafniense</name>
    <name type="common">Desulfitobacterium frappieri</name>
    <dbReference type="NCBI Taxonomy" id="49338"/>
    <lineage>
        <taxon>Bacteria</taxon>
        <taxon>Bacillati</taxon>
        <taxon>Bacillota</taxon>
        <taxon>Clostridia</taxon>
        <taxon>Eubacteriales</taxon>
        <taxon>Desulfitobacteriaceae</taxon>
        <taxon>Desulfitobacterium</taxon>
    </lineage>
</organism>
<dbReference type="AlphaFoldDB" id="A0A0W1JJ81"/>
<gene>
    <name evidence="2" type="ORF">AT727_20405</name>
</gene>
<comment type="caution">
    <text evidence="2">The sequence shown here is derived from an EMBL/GenBank/DDBJ whole genome shotgun (WGS) entry which is preliminary data.</text>
</comment>